<gene>
    <name evidence="2" type="ORF">BPAE_0030g00030</name>
</gene>
<keyword evidence="1" id="KW-0472">Membrane</keyword>
<dbReference type="Proteomes" id="UP000297910">
    <property type="component" value="Unassembled WGS sequence"/>
</dbReference>
<evidence type="ECO:0000313" key="3">
    <source>
        <dbReference type="Proteomes" id="UP000297910"/>
    </source>
</evidence>
<evidence type="ECO:0000256" key="1">
    <source>
        <dbReference type="SAM" id="Phobius"/>
    </source>
</evidence>
<reference evidence="2 3" key="1">
    <citation type="submission" date="2017-12" db="EMBL/GenBank/DDBJ databases">
        <title>Comparative genomics of Botrytis spp.</title>
        <authorList>
            <person name="Valero-Jimenez C.A."/>
            <person name="Tapia P."/>
            <person name="Veloso J."/>
            <person name="Silva-Moreno E."/>
            <person name="Staats M."/>
            <person name="Valdes J.H."/>
            <person name="Van Kan J.A.L."/>
        </authorList>
    </citation>
    <scope>NUCLEOTIDE SEQUENCE [LARGE SCALE GENOMIC DNA]</scope>
    <source>
        <strain evidence="2 3">Bp0003</strain>
    </source>
</reference>
<keyword evidence="1" id="KW-0812">Transmembrane</keyword>
<proteinExistence type="predicted"/>
<dbReference type="AlphaFoldDB" id="A0A4Z1FX06"/>
<dbReference type="EMBL" id="PQXI01000030">
    <property type="protein sequence ID" value="TGO28218.1"/>
    <property type="molecule type" value="Genomic_DNA"/>
</dbReference>
<evidence type="ECO:0000313" key="2">
    <source>
        <dbReference type="EMBL" id="TGO28218.1"/>
    </source>
</evidence>
<accession>A0A4Z1FX06</accession>
<organism evidence="2 3">
    <name type="scientific">Botrytis paeoniae</name>
    <dbReference type="NCBI Taxonomy" id="278948"/>
    <lineage>
        <taxon>Eukaryota</taxon>
        <taxon>Fungi</taxon>
        <taxon>Dikarya</taxon>
        <taxon>Ascomycota</taxon>
        <taxon>Pezizomycotina</taxon>
        <taxon>Leotiomycetes</taxon>
        <taxon>Helotiales</taxon>
        <taxon>Sclerotiniaceae</taxon>
        <taxon>Botrytis</taxon>
    </lineage>
</organism>
<sequence>MQPSLSMLPRPAFAHCSDTTQGANQALNTFAHHNNFTKFPEGMNCIANKPMKMANNQIIAGAWAMMSVLLFIFVSILLNRNSDYMDWSDSDPYLEQRGEERIQFLAQEEKIV</sequence>
<protein>
    <submittedName>
        <fullName evidence="2">Uncharacterized protein</fullName>
    </submittedName>
</protein>
<name>A0A4Z1FX06_9HELO</name>
<keyword evidence="1" id="KW-1133">Transmembrane helix</keyword>
<comment type="caution">
    <text evidence="2">The sequence shown here is derived from an EMBL/GenBank/DDBJ whole genome shotgun (WGS) entry which is preliminary data.</text>
</comment>
<feature type="transmembrane region" description="Helical" evidence="1">
    <location>
        <begin position="58"/>
        <end position="78"/>
    </location>
</feature>
<keyword evidence="3" id="KW-1185">Reference proteome</keyword>